<evidence type="ECO:0000313" key="2">
    <source>
        <dbReference type="Proteomes" id="UP000244093"/>
    </source>
</evidence>
<proteinExistence type="predicted"/>
<dbReference type="AlphaFoldDB" id="A0A2R7Y5C2"/>
<protein>
    <submittedName>
        <fullName evidence="1">Uncharacterized protein</fullName>
    </submittedName>
</protein>
<sequence>MVGKNGLVIGVDISISMMRYARRTAKKHWNVVLIRVTPPTYP</sequence>
<evidence type="ECO:0000313" key="1">
    <source>
        <dbReference type="EMBL" id="PUA32736.1"/>
    </source>
</evidence>
<name>A0A2R7Y5C2_9CREN</name>
<gene>
    <name evidence="1" type="ORF">B7O98_04600</name>
</gene>
<dbReference type="SUPFAM" id="SSF53335">
    <property type="entry name" value="S-adenosyl-L-methionine-dependent methyltransferases"/>
    <property type="match status" value="1"/>
</dbReference>
<dbReference type="EMBL" id="NBVN01000003">
    <property type="protein sequence ID" value="PUA32736.1"/>
    <property type="molecule type" value="Genomic_DNA"/>
</dbReference>
<organism evidence="1 2">
    <name type="scientific">Zestosphaera tikiterensis</name>
    <dbReference type="NCBI Taxonomy" id="1973259"/>
    <lineage>
        <taxon>Archaea</taxon>
        <taxon>Thermoproteota</taxon>
        <taxon>Thermoprotei</taxon>
        <taxon>Desulfurococcales</taxon>
        <taxon>Desulfurococcaceae</taxon>
        <taxon>Zestosphaera</taxon>
    </lineage>
</organism>
<reference evidence="1 2" key="1">
    <citation type="journal article" date="2018" name="Syst. Appl. Microbiol.">
        <title>A new symbiotic nanoarchaeote (Candidatus Nanoclepta minutus) and its host (Zestosphaera tikiterensis gen. nov., sp. nov.) from a New Zealand hot spring.</title>
        <authorList>
            <person name="St John E."/>
            <person name="Liu Y."/>
            <person name="Podar M."/>
            <person name="Stott M.B."/>
            <person name="Meneghin J."/>
            <person name="Chen Z."/>
            <person name="Lagutin K."/>
            <person name="Mitchell K."/>
            <person name="Reysenbach A.L."/>
        </authorList>
    </citation>
    <scope>NUCLEOTIDE SEQUENCE [LARGE SCALE GENOMIC DNA]</scope>
    <source>
        <strain evidence="1">NZ3</strain>
    </source>
</reference>
<accession>A0A2R7Y5C2</accession>
<dbReference type="InterPro" id="IPR029063">
    <property type="entry name" value="SAM-dependent_MTases_sf"/>
</dbReference>
<dbReference type="Gene3D" id="3.40.50.150">
    <property type="entry name" value="Vaccinia Virus protein VP39"/>
    <property type="match status" value="1"/>
</dbReference>
<dbReference type="Proteomes" id="UP000244093">
    <property type="component" value="Unassembled WGS sequence"/>
</dbReference>
<comment type="caution">
    <text evidence="1">The sequence shown here is derived from an EMBL/GenBank/DDBJ whole genome shotgun (WGS) entry which is preliminary data.</text>
</comment>